<dbReference type="CDD" id="cd01918">
    <property type="entry name" value="HprK_C"/>
    <property type="match status" value="1"/>
</dbReference>
<keyword evidence="11" id="KW-0511">Multifunctional enzyme</keyword>
<dbReference type="Gene3D" id="3.40.50.300">
    <property type="entry name" value="P-loop containing nucleotide triphosphate hydrolases"/>
    <property type="match status" value="1"/>
</dbReference>
<comment type="catalytic activity">
    <reaction evidence="12">
        <text>[HPr protein]-O-phospho-L-serine + phosphate + H(+) = [HPr protein]-L-serine + diphosphate</text>
        <dbReference type="Rhea" id="RHEA:46604"/>
        <dbReference type="Rhea" id="RHEA-COMP:11602"/>
        <dbReference type="Rhea" id="RHEA-COMP:11603"/>
        <dbReference type="ChEBI" id="CHEBI:15378"/>
        <dbReference type="ChEBI" id="CHEBI:29999"/>
        <dbReference type="ChEBI" id="CHEBI:33019"/>
        <dbReference type="ChEBI" id="CHEBI:43474"/>
        <dbReference type="ChEBI" id="CHEBI:83421"/>
    </reaction>
</comment>
<evidence type="ECO:0000256" key="1">
    <source>
        <dbReference type="ARBA" id="ARBA00001120"/>
    </source>
</evidence>
<reference evidence="15" key="1">
    <citation type="submission" date="2018-06" db="EMBL/GenBank/DDBJ databases">
        <authorList>
            <person name="Zhirakovskaya E."/>
        </authorList>
    </citation>
    <scope>NUCLEOTIDE SEQUENCE</scope>
</reference>
<dbReference type="SUPFAM" id="SSF75138">
    <property type="entry name" value="HprK N-terminal domain-like"/>
    <property type="match status" value="1"/>
</dbReference>
<comment type="similarity">
    <text evidence="3">Belongs to the HPrK/P family.</text>
</comment>
<evidence type="ECO:0000256" key="6">
    <source>
        <dbReference type="ARBA" id="ARBA00022723"/>
    </source>
</evidence>
<proteinExistence type="inferred from homology"/>
<dbReference type="Pfam" id="PF02603">
    <property type="entry name" value="Hpr_kinase_N"/>
    <property type="match status" value="1"/>
</dbReference>
<evidence type="ECO:0000256" key="12">
    <source>
        <dbReference type="ARBA" id="ARBA00047657"/>
    </source>
</evidence>
<evidence type="ECO:0000313" key="15">
    <source>
        <dbReference type="EMBL" id="VAW83316.1"/>
    </source>
</evidence>
<keyword evidence="7" id="KW-0547">Nucleotide-binding</keyword>
<dbReference type="InterPro" id="IPR011126">
    <property type="entry name" value="Hpr_kin/Pase_Hpr_N"/>
</dbReference>
<organism evidence="15">
    <name type="scientific">hydrothermal vent metagenome</name>
    <dbReference type="NCBI Taxonomy" id="652676"/>
    <lineage>
        <taxon>unclassified sequences</taxon>
        <taxon>metagenomes</taxon>
        <taxon>ecological metagenomes</taxon>
    </lineage>
</organism>
<evidence type="ECO:0000256" key="5">
    <source>
        <dbReference type="ARBA" id="ARBA00022679"/>
    </source>
</evidence>
<accession>A0A3B0ZRS7</accession>
<dbReference type="Pfam" id="PF07475">
    <property type="entry name" value="Hpr_kinase_C"/>
    <property type="match status" value="1"/>
</dbReference>
<comment type="catalytic activity">
    <reaction evidence="1">
        <text>[HPr protein]-L-serine + ATP = [HPr protein]-O-phospho-L-serine + ADP + H(+)</text>
        <dbReference type="Rhea" id="RHEA:46600"/>
        <dbReference type="Rhea" id="RHEA-COMP:11602"/>
        <dbReference type="Rhea" id="RHEA-COMP:11603"/>
        <dbReference type="ChEBI" id="CHEBI:15378"/>
        <dbReference type="ChEBI" id="CHEBI:29999"/>
        <dbReference type="ChEBI" id="CHEBI:30616"/>
        <dbReference type="ChEBI" id="CHEBI:83421"/>
        <dbReference type="ChEBI" id="CHEBI:456216"/>
    </reaction>
</comment>
<dbReference type="NCBIfam" id="TIGR00679">
    <property type="entry name" value="hpr-ser"/>
    <property type="match status" value="1"/>
</dbReference>
<gene>
    <name evidence="15" type="ORF">MNBD_GAMMA14-1872</name>
</gene>
<dbReference type="GO" id="GO:0005524">
    <property type="term" value="F:ATP binding"/>
    <property type="evidence" value="ECO:0007669"/>
    <property type="project" value="UniProtKB-KW"/>
</dbReference>
<dbReference type="InterPro" id="IPR028979">
    <property type="entry name" value="Ser_kin/Pase_Hpr-like_N_sf"/>
</dbReference>
<evidence type="ECO:0000259" key="14">
    <source>
        <dbReference type="Pfam" id="PF07475"/>
    </source>
</evidence>
<dbReference type="InterPro" id="IPR011104">
    <property type="entry name" value="Hpr_kin/Pase_C"/>
</dbReference>
<dbReference type="PANTHER" id="PTHR30305:SF1">
    <property type="entry name" value="HPR KINASE_PHOSPHORYLASE"/>
    <property type="match status" value="1"/>
</dbReference>
<keyword evidence="9" id="KW-0067">ATP-binding</keyword>
<dbReference type="GO" id="GO:0004674">
    <property type="term" value="F:protein serine/threonine kinase activity"/>
    <property type="evidence" value="ECO:0007669"/>
    <property type="project" value="UniProtKB-KW"/>
</dbReference>
<keyword evidence="5" id="KW-0808">Transferase</keyword>
<dbReference type="FunFam" id="3.40.50.300:FF:000174">
    <property type="entry name" value="HPr kinase/phosphorylase"/>
    <property type="match status" value="1"/>
</dbReference>
<dbReference type="InterPro" id="IPR003755">
    <property type="entry name" value="HPr(Ser)_kin/Pase"/>
</dbReference>
<evidence type="ECO:0000256" key="11">
    <source>
        <dbReference type="ARBA" id="ARBA00023268"/>
    </source>
</evidence>
<feature type="domain" description="HPr kinase/phosphorylase C-terminal" evidence="14">
    <location>
        <begin position="137"/>
        <end position="306"/>
    </location>
</feature>
<evidence type="ECO:0000256" key="9">
    <source>
        <dbReference type="ARBA" id="ARBA00022840"/>
    </source>
</evidence>
<dbReference type="AlphaFoldDB" id="A0A3B0ZRS7"/>
<evidence type="ECO:0000256" key="8">
    <source>
        <dbReference type="ARBA" id="ARBA00022777"/>
    </source>
</evidence>
<dbReference type="GO" id="GO:0046872">
    <property type="term" value="F:metal ion binding"/>
    <property type="evidence" value="ECO:0007669"/>
    <property type="project" value="UniProtKB-KW"/>
</dbReference>
<comment type="cofactor">
    <cofactor evidence="2">
        <name>Mg(2+)</name>
        <dbReference type="ChEBI" id="CHEBI:18420"/>
    </cofactor>
</comment>
<dbReference type="InterPro" id="IPR027417">
    <property type="entry name" value="P-loop_NTPase"/>
</dbReference>
<keyword evidence="10" id="KW-0460">Magnesium</keyword>
<evidence type="ECO:0000256" key="7">
    <source>
        <dbReference type="ARBA" id="ARBA00022741"/>
    </source>
</evidence>
<evidence type="ECO:0000259" key="13">
    <source>
        <dbReference type="Pfam" id="PF02603"/>
    </source>
</evidence>
<dbReference type="GO" id="GO:0006109">
    <property type="term" value="P:regulation of carbohydrate metabolic process"/>
    <property type="evidence" value="ECO:0007669"/>
    <property type="project" value="InterPro"/>
</dbReference>
<evidence type="ECO:0000256" key="2">
    <source>
        <dbReference type="ARBA" id="ARBA00001946"/>
    </source>
</evidence>
<dbReference type="Gene3D" id="3.40.1390.20">
    <property type="entry name" value="HprK N-terminal domain-like"/>
    <property type="match status" value="1"/>
</dbReference>
<keyword evidence="4" id="KW-0723">Serine/threonine-protein kinase</keyword>
<keyword evidence="8 15" id="KW-0418">Kinase</keyword>
<evidence type="ECO:0000256" key="10">
    <source>
        <dbReference type="ARBA" id="ARBA00022842"/>
    </source>
</evidence>
<feature type="domain" description="HPr(Ser) kinase/phosphorylase N-terminal" evidence="13">
    <location>
        <begin position="8"/>
        <end position="133"/>
    </location>
</feature>
<protein>
    <submittedName>
        <fullName evidence="15">HPr kinase/phosphorylase</fullName>
    </submittedName>
</protein>
<dbReference type="PANTHER" id="PTHR30305">
    <property type="entry name" value="PROTEIN YJDM-RELATED"/>
    <property type="match status" value="1"/>
</dbReference>
<dbReference type="HAMAP" id="MF_01249">
    <property type="entry name" value="HPr_kinase"/>
    <property type="match status" value="1"/>
</dbReference>
<evidence type="ECO:0000256" key="4">
    <source>
        <dbReference type="ARBA" id="ARBA00022527"/>
    </source>
</evidence>
<dbReference type="EMBL" id="UOFM01000524">
    <property type="protein sequence ID" value="VAW83316.1"/>
    <property type="molecule type" value="Genomic_DNA"/>
</dbReference>
<dbReference type="GO" id="GO:0000155">
    <property type="term" value="F:phosphorelay sensor kinase activity"/>
    <property type="evidence" value="ECO:0007669"/>
    <property type="project" value="InterPro"/>
</dbReference>
<name>A0A3B0ZRS7_9ZZZZ</name>
<evidence type="ECO:0000256" key="3">
    <source>
        <dbReference type="ARBA" id="ARBA00006883"/>
    </source>
</evidence>
<sequence length="316" mass="34988">MKGSDTSIGTLFDTLRDKLELDWVGNRLGESRVIQNVELDNAKTALVGHLNLIHPNRIQVLGATEILYLDRLTDNSRRDFIDQLFDGNTDLVVIGNGQAVPEDIKQRAEASSTPLITSPRPTAQLVNYLQYYLTNLFAEKITLHGVFMEVFSLGMLITGDPSVGKSELALELVARGHRLVADDAPEFARTSPDTLNGRCPEVLRDFLEVRGIGVLNVRAMFGDSAIKQSRNLRLVLKLVTMTEEEMHGIDRLHGARSTQTILGVEIPEITLPVAPGRNLAVLAEAAARNHTLLLKGFDSAKLFVERQARFMENNHS</sequence>
<dbReference type="SUPFAM" id="SSF53795">
    <property type="entry name" value="PEP carboxykinase-like"/>
    <property type="match status" value="1"/>
</dbReference>
<keyword evidence="6" id="KW-0479">Metal-binding</keyword>